<keyword evidence="4 6" id="KW-1133">Transmembrane helix</keyword>
<evidence type="ECO:0000256" key="6">
    <source>
        <dbReference type="SAM" id="Phobius"/>
    </source>
</evidence>
<dbReference type="Pfam" id="PF03073">
    <property type="entry name" value="TspO_MBR"/>
    <property type="match status" value="1"/>
</dbReference>
<evidence type="ECO:0000256" key="1">
    <source>
        <dbReference type="ARBA" id="ARBA00004141"/>
    </source>
</evidence>
<proteinExistence type="inferred from homology"/>
<evidence type="ECO:0000256" key="5">
    <source>
        <dbReference type="ARBA" id="ARBA00023136"/>
    </source>
</evidence>
<gene>
    <name evidence="7" type="ORF">COT54_02425</name>
</gene>
<dbReference type="AlphaFoldDB" id="A0A2H0WYW8"/>
<evidence type="ECO:0000313" key="7">
    <source>
        <dbReference type="EMBL" id="PIS17854.1"/>
    </source>
</evidence>
<dbReference type="GO" id="GO:0016020">
    <property type="term" value="C:membrane"/>
    <property type="evidence" value="ECO:0007669"/>
    <property type="project" value="UniProtKB-SubCell"/>
</dbReference>
<feature type="transmembrane region" description="Helical" evidence="6">
    <location>
        <begin position="44"/>
        <end position="64"/>
    </location>
</feature>
<dbReference type="Proteomes" id="UP000229574">
    <property type="component" value="Unassembled WGS sequence"/>
</dbReference>
<evidence type="ECO:0000256" key="3">
    <source>
        <dbReference type="ARBA" id="ARBA00022692"/>
    </source>
</evidence>
<evidence type="ECO:0008006" key="9">
    <source>
        <dbReference type="Google" id="ProtNLM"/>
    </source>
</evidence>
<name>A0A2H0WYW8_9BACT</name>
<dbReference type="Gene3D" id="1.20.1260.100">
    <property type="entry name" value="TspO/MBR protein"/>
    <property type="match status" value="1"/>
</dbReference>
<keyword evidence="5 6" id="KW-0472">Membrane</keyword>
<dbReference type="EMBL" id="PEYY01000096">
    <property type="protein sequence ID" value="PIS17854.1"/>
    <property type="molecule type" value="Genomic_DNA"/>
</dbReference>
<accession>A0A2H0WYW8</accession>
<sequence>MVLSLSSISFDQLSFSAPSYRDLPLSRSSRCGTKKLAPWSAYLLYPYLAWVSFASLLNLAIWLLN</sequence>
<evidence type="ECO:0000313" key="8">
    <source>
        <dbReference type="Proteomes" id="UP000229574"/>
    </source>
</evidence>
<reference evidence="8" key="1">
    <citation type="submission" date="2017-09" db="EMBL/GenBank/DDBJ databases">
        <title>Depth-based differentiation of microbial function through sediment-hosted aquifers and enrichment of novel symbionts in the deep terrestrial subsurface.</title>
        <authorList>
            <person name="Probst A.J."/>
            <person name="Ladd B."/>
            <person name="Jarett J.K."/>
            <person name="Geller-Mcgrath D.E."/>
            <person name="Sieber C.M.K."/>
            <person name="Emerson J.B."/>
            <person name="Anantharaman K."/>
            <person name="Thomas B.C."/>
            <person name="Malmstrom R."/>
            <person name="Stieglmeier M."/>
            <person name="Klingl A."/>
            <person name="Woyke T."/>
            <person name="Ryan C.M."/>
            <person name="Banfield J.F."/>
        </authorList>
    </citation>
    <scope>NUCLEOTIDE SEQUENCE [LARGE SCALE GENOMIC DNA]</scope>
</reference>
<dbReference type="InterPro" id="IPR038330">
    <property type="entry name" value="TspO/MBR-related_sf"/>
</dbReference>
<evidence type="ECO:0000256" key="4">
    <source>
        <dbReference type="ARBA" id="ARBA00022989"/>
    </source>
</evidence>
<comment type="subcellular location">
    <subcellularLocation>
        <location evidence="1">Membrane</location>
        <topology evidence="1">Multi-pass membrane protein</topology>
    </subcellularLocation>
</comment>
<protein>
    <recommendedName>
        <fullName evidence="9">TspO protein</fullName>
    </recommendedName>
</protein>
<comment type="caution">
    <text evidence="7">The sequence shown here is derived from an EMBL/GenBank/DDBJ whole genome shotgun (WGS) entry which is preliminary data.</text>
</comment>
<keyword evidence="3 6" id="KW-0812">Transmembrane</keyword>
<comment type="similarity">
    <text evidence="2">Belongs to the TspO/BZRP family.</text>
</comment>
<evidence type="ECO:0000256" key="2">
    <source>
        <dbReference type="ARBA" id="ARBA00007524"/>
    </source>
</evidence>
<dbReference type="InterPro" id="IPR004307">
    <property type="entry name" value="TspO_MBR"/>
</dbReference>
<organism evidence="7 8">
    <name type="scientific">Candidatus Collierbacteria bacterium CG09_land_8_20_14_0_10_46_12</name>
    <dbReference type="NCBI Taxonomy" id="1974533"/>
    <lineage>
        <taxon>Bacteria</taxon>
        <taxon>Candidatus Collieribacteriota</taxon>
    </lineage>
</organism>